<feature type="transmembrane region" description="Helical" evidence="1">
    <location>
        <begin position="45"/>
        <end position="64"/>
    </location>
</feature>
<comment type="caution">
    <text evidence="2">The sequence shown here is derived from an EMBL/GenBank/DDBJ whole genome shotgun (WGS) entry which is preliminary data.</text>
</comment>
<keyword evidence="1" id="KW-1133">Transmembrane helix</keyword>
<reference evidence="2 3" key="1">
    <citation type="submission" date="2019-08" db="EMBL/GenBank/DDBJ databases">
        <title>Draft genome sequence of Ulvibacter marinus type strain NBRC 109484.</title>
        <authorList>
            <person name="Kawano K."/>
            <person name="Ushijima N."/>
            <person name="Kihara M."/>
            <person name="Itoh H."/>
        </authorList>
    </citation>
    <scope>NUCLEOTIDE SEQUENCE [LARGE SCALE GENOMIC DNA]</scope>
    <source>
        <strain evidence="2 3">NBRC 109484</strain>
    </source>
</reference>
<keyword evidence="1" id="KW-0472">Membrane</keyword>
<dbReference type="RefSeq" id="WP_161596089.1">
    <property type="nucleotide sequence ID" value="NZ_BKCG01000005.1"/>
</dbReference>
<proteinExistence type="predicted"/>
<evidence type="ECO:0000256" key="1">
    <source>
        <dbReference type="SAM" id="Phobius"/>
    </source>
</evidence>
<keyword evidence="1" id="KW-0812">Transmembrane</keyword>
<dbReference type="AlphaFoldDB" id="A0A5J4IQ79"/>
<evidence type="ECO:0000313" key="3">
    <source>
        <dbReference type="Proteomes" id="UP000326509"/>
    </source>
</evidence>
<dbReference type="Proteomes" id="UP000326509">
    <property type="component" value="Unassembled WGS sequence"/>
</dbReference>
<keyword evidence="3" id="KW-1185">Reference proteome</keyword>
<protein>
    <submittedName>
        <fullName evidence="2">Uncharacterized protein</fullName>
    </submittedName>
</protein>
<dbReference type="OrthoDB" id="9837775at2"/>
<organism evidence="2 3">
    <name type="scientific">Patiriisocius marinus</name>
    <dbReference type="NCBI Taxonomy" id="1397112"/>
    <lineage>
        <taxon>Bacteria</taxon>
        <taxon>Pseudomonadati</taxon>
        <taxon>Bacteroidota</taxon>
        <taxon>Flavobacteriia</taxon>
        <taxon>Flavobacteriales</taxon>
        <taxon>Flavobacteriaceae</taxon>
        <taxon>Patiriisocius</taxon>
    </lineage>
</organism>
<evidence type="ECO:0000313" key="2">
    <source>
        <dbReference type="EMBL" id="GER59945.1"/>
    </source>
</evidence>
<gene>
    <name evidence="2" type="ORF">ULMA_20530</name>
</gene>
<feature type="transmembrane region" description="Helical" evidence="1">
    <location>
        <begin position="20"/>
        <end position="39"/>
    </location>
</feature>
<accession>A0A5J4IQ79</accession>
<sequence>METIFENKKQIEKSDIPIQIIRGILFIVLCFFVYKIRFINKEMNPNITLIFGIALGILFVYLILSAKTIKRIEKNTKNGKLTFIFNRQLRNDKITEINISELTLNLKNVQTRSNSKKILLISDKVNKVKLSTNQKGITETELNKIINEIESTTHNTVYNLLLVLAYLRKSSRIFYSVFIC</sequence>
<name>A0A5J4IQ79_9FLAO</name>
<dbReference type="EMBL" id="BKCG01000005">
    <property type="protein sequence ID" value="GER59945.1"/>
    <property type="molecule type" value="Genomic_DNA"/>
</dbReference>